<dbReference type="InterPro" id="IPR046342">
    <property type="entry name" value="CBS_dom_sf"/>
</dbReference>
<dbReference type="GO" id="GO:0000155">
    <property type="term" value="F:phosphorelay sensor kinase activity"/>
    <property type="evidence" value="ECO:0007669"/>
    <property type="project" value="InterPro"/>
</dbReference>
<dbReference type="Gene3D" id="1.10.287.130">
    <property type="match status" value="1"/>
</dbReference>
<dbReference type="Proteomes" id="UP000274046">
    <property type="component" value="Unassembled WGS sequence"/>
</dbReference>
<dbReference type="PRINTS" id="PR00344">
    <property type="entry name" value="BCTRLSENSOR"/>
</dbReference>
<evidence type="ECO:0000256" key="7">
    <source>
        <dbReference type="PROSITE-ProRule" id="PRU00703"/>
    </source>
</evidence>
<keyword evidence="6" id="KW-0902">Two-component regulatory system</keyword>
<name>A0A3N0BRV1_9SPHI</name>
<comment type="catalytic activity">
    <reaction evidence="1">
        <text>ATP + protein L-histidine = ADP + protein N-phospho-L-histidine.</text>
        <dbReference type="EC" id="2.7.13.3"/>
    </reaction>
</comment>
<dbReference type="SUPFAM" id="SSF55874">
    <property type="entry name" value="ATPase domain of HSP90 chaperone/DNA topoisomerase II/histidine kinase"/>
    <property type="match status" value="1"/>
</dbReference>
<reference evidence="10 11" key="1">
    <citation type="submission" date="2018-10" db="EMBL/GenBank/DDBJ databases">
        <title>Genome sequencing of Pedobacter jejuensis TNB23.</title>
        <authorList>
            <person name="Cho Y.-J."/>
            <person name="Cho A."/>
            <person name="Kim O.-S."/>
        </authorList>
    </citation>
    <scope>NUCLEOTIDE SEQUENCE [LARGE SCALE GENOMIC DNA]</scope>
    <source>
        <strain evidence="10 11">TNB23</strain>
    </source>
</reference>
<dbReference type="EC" id="2.7.13.3" evidence="2"/>
<dbReference type="InterPro" id="IPR003594">
    <property type="entry name" value="HATPase_dom"/>
</dbReference>
<dbReference type="Gene3D" id="3.30.565.10">
    <property type="entry name" value="Histidine kinase-like ATPase, C-terminal domain"/>
    <property type="match status" value="1"/>
</dbReference>
<dbReference type="InterPro" id="IPR003661">
    <property type="entry name" value="HisK_dim/P_dom"/>
</dbReference>
<dbReference type="InterPro" id="IPR005467">
    <property type="entry name" value="His_kinase_dom"/>
</dbReference>
<feature type="domain" description="CBS" evidence="9">
    <location>
        <begin position="76"/>
        <end position="134"/>
    </location>
</feature>
<sequence length="350" mass="39688">MSLTCVISFLDKACMNISQLIDKNYYSCSILQDMEGLFKFLKDSLYLVVIDKELKVAGIVNQIDLINHPTGRIIDFDFSKPSVSTETSIVDVYNLMASSCANCLPVYDNMEFMGVISINHLSHYLLNQYKKHDLIYQRAIHDLRNPISNIIGLNSLLEDSIQEPENIEIIDLTKTAGNHALEILNKLLFIEKHESDQYKLEITDLNYFVRECLTELKGILSNKQVQLLLSLSNEKFPYLIDRMHFKRAIHNVVSNAIKFSYPNGTIYGFTQISGNTFTLKIVDSGIGIPLEKQLFVFDQFTESSLPGTIGESSTGLGLYLAKNCIERLKGKIWFDSVEGQGTTFFVEFKA</sequence>
<evidence type="ECO:0000313" key="10">
    <source>
        <dbReference type="EMBL" id="RNL51770.1"/>
    </source>
</evidence>
<dbReference type="InterPro" id="IPR050736">
    <property type="entry name" value="Sensor_HK_Regulatory"/>
</dbReference>
<dbReference type="Gene3D" id="3.10.580.10">
    <property type="entry name" value="CBS-domain"/>
    <property type="match status" value="1"/>
</dbReference>
<gene>
    <name evidence="10" type="ORF">D7004_13920</name>
</gene>
<dbReference type="SUPFAM" id="SSF54631">
    <property type="entry name" value="CBS-domain pair"/>
    <property type="match status" value="1"/>
</dbReference>
<evidence type="ECO:0000313" key="11">
    <source>
        <dbReference type="Proteomes" id="UP000274046"/>
    </source>
</evidence>
<dbReference type="AlphaFoldDB" id="A0A3N0BRV1"/>
<evidence type="ECO:0000256" key="1">
    <source>
        <dbReference type="ARBA" id="ARBA00000085"/>
    </source>
</evidence>
<dbReference type="OrthoDB" id="9757990at2"/>
<dbReference type="SMART" id="SM00388">
    <property type="entry name" value="HisKA"/>
    <property type="match status" value="1"/>
</dbReference>
<dbReference type="Pfam" id="PF00512">
    <property type="entry name" value="HisKA"/>
    <property type="match status" value="1"/>
</dbReference>
<dbReference type="SMART" id="SM00387">
    <property type="entry name" value="HATPase_c"/>
    <property type="match status" value="1"/>
</dbReference>
<dbReference type="InterPro" id="IPR004358">
    <property type="entry name" value="Sig_transdc_His_kin-like_C"/>
</dbReference>
<keyword evidence="11" id="KW-1185">Reference proteome</keyword>
<evidence type="ECO:0000256" key="5">
    <source>
        <dbReference type="ARBA" id="ARBA00022777"/>
    </source>
</evidence>
<dbReference type="InterPro" id="IPR000644">
    <property type="entry name" value="CBS_dom"/>
</dbReference>
<dbReference type="SUPFAM" id="SSF47384">
    <property type="entry name" value="Homodimeric domain of signal transducing histidine kinase"/>
    <property type="match status" value="1"/>
</dbReference>
<evidence type="ECO:0000259" key="9">
    <source>
        <dbReference type="PROSITE" id="PS51371"/>
    </source>
</evidence>
<dbReference type="PROSITE" id="PS51371">
    <property type="entry name" value="CBS"/>
    <property type="match status" value="1"/>
</dbReference>
<keyword evidence="3" id="KW-0597">Phosphoprotein</keyword>
<dbReference type="PROSITE" id="PS50109">
    <property type="entry name" value="HIS_KIN"/>
    <property type="match status" value="1"/>
</dbReference>
<comment type="caution">
    <text evidence="10">The sequence shown here is derived from an EMBL/GenBank/DDBJ whole genome shotgun (WGS) entry which is preliminary data.</text>
</comment>
<dbReference type="PANTHER" id="PTHR43711">
    <property type="entry name" value="TWO-COMPONENT HISTIDINE KINASE"/>
    <property type="match status" value="1"/>
</dbReference>
<dbReference type="Pfam" id="PF00571">
    <property type="entry name" value="CBS"/>
    <property type="match status" value="1"/>
</dbReference>
<keyword evidence="4" id="KW-0808">Transferase</keyword>
<evidence type="ECO:0000256" key="4">
    <source>
        <dbReference type="ARBA" id="ARBA00022679"/>
    </source>
</evidence>
<keyword evidence="5" id="KW-0418">Kinase</keyword>
<dbReference type="CDD" id="cd00082">
    <property type="entry name" value="HisKA"/>
    <property type="match status" value="1"/>
</dbReference>
<dbReference type="Pfam" id="PF02518">
    <property type="entry name" value="HATPase_c"/>
    <property type="match status" value="1"/>
</dbReference>
<dbReference type="InterPro" id="IPR036097">
    <property type="entry name" value="HisK_dim/P_sf"/>
</dbReference>
<dbReference type="CDD" id="cd00075">
    <property type="entry name" value="HATPase"/>
    <property type="match status" value="1"/>
</dbReference>
<dbReference type="InterPro" id="IPR036890">
    <property type="entry name" value="HATPase_C_sf"/>
</dbReference>
<organism evidence="10 11">
    <name type="scientific">Pedobacter jejuensis</name>
    <dbReference type="NCBI Taxonomy" id="1268550"/>
    <lineage>
        <taxon>Bacteria</taxon>
        <taxon>Pseudomonadati</taxon>
        <taxon>Bacteroidota</taxon>
        <taxon>Sphingobacteriia</taxon>
        <taxon>Sphingobacteriales</taxon>
        <taxon>Sphingobacteriaceae</taxon>
        <taxon>Pedobacter</taxon>
    </lineage>
</organism>
<accession>A0A3N0BRV1</accession>
<dbReference type="EMBL" id="RBEE01000028">
    <property type="protein sequence ID" value="RNL51770.1"/>
    <property type="molecule type" value="Genomic_DNA"/>
</dbReference>
<evidence type="ECO:0000256" key="3">
    <source>
        <dbReference type="ARBA" id="ARBA00022553"/>
    </source>
</evidence>
<keyword evidence="7" id="KW-0129">CBS domain</keyword>
<evidence type="ECO:0000256" key="2">
    <source>
        <dbReference type="ARBA" id="ARBA00012438"/>
    </source>
</evidence>
<evidence type="ECO:0000256" key="6">
    <source>
        <dbReference type="ARBA" id="ARBA00023012"/>
    </source>
</evidence>
<dbReference type="PANTHER" id="PTHR43711:SF1">
    <property type="entry name" value="HISTIDINE KINASE 1"/>
    <property type="match status" value="1"/>
</dbReference>
<proteinExistence type="predicted"/>
<protein>
    <recommendedName>
        <fullName evidence="2">histidine kinase</fullName>
        <ecNumber evidence="2">2.7.13.3</ecNumber>
    </recommendedName>
</protein>
<feature type="domain" description="Histidine kinase" evidence="8">
    <location>
        <begin position="138"/>
        <end position="350"/>
    </location>
</feature>
<evidence type="ECO:0000259" key="8">
    <source>
        <dbReference type="PROSITE" id="PS50109"/>
    </source>
</evidence>